<dbReference type="PANTHER" id="PTHR10794:SF63">
    <property type="entry name" value="ALPHA_BETA HYDROLASE 1, ISOFORM A"/>
    <property type="match status" value="1"/>
</dbReference>
<keyword evidence="2" id="KW-0812">Transmembrane</keyword>
<evidence type="ECO:0000259" key="3">
    <source>
        <dbReference type="Pfam" id="PF00561"/>
    </source>
</evidence>
<accession>A0A0B6ZUV7</accession>
<dbReference type="AlphaFoldDB" id="A0A0B6ZUV7"/>
<feature type="transmembrane region" description="Helical" evidence="2">
    <location>
        <begin position="165"/>
        <end position="184"/>
    </location>
</feature>
<dbReference type="InterPro" id="IPR050960">
    <property type="entry name" value="AB_hydrolase_4_sf"/>
</dbReference>
<dbReference type="InterPro" id="IPR000073">
    <property type="entry name" value="AB_hydrolase_1"/>
</dbReference>
<evidence type="ECO:0000256" key="1">
    <source>
        <dbReference type="ARBA" id="ARBA00010884"/>
    </source>
</evidence>
<dbReference type="InterPro" id="IPR029058">
    <property type="entry name" value="AB_hydrolase_fold"/>
</dbReference>
<reference evidence="4" key="1">
    <citation type="submission" date="2014-12" db="EMBL/GenBank/DDBJ databases">
        <title>Insight into the proteome of Arion vulgaris.</title>
        <authorList>
            <person name="Aradska J."/>
            <person name="Bulat T."/>
            <person name="Smidak R."/>
            <person name="Sarate P."/>
            <person name="Gangsoo J."/>
            <person name="Sialana F."/>
            <person name="Bilban M."/>
            <person name="Lubec G."/>
        </authorList>
    </citation>
    <scope>NUCLEOTIDE SEQUENCE</scope>
    <source>
        <tissue evidence="4">Skin</tissue>
    </source>
</reference>
<name>A0A0B6ZUV7_9EUPU</name>
<dbReference type="EMBL" id="HACG01025493">
    <property type="protein sequence ID" value="CEK72358.1"/>
    <property type="molecule type" value="Transcribed_RNA"/>
</dbReference>
<feature type="transmembrane region" description="Helical" evidence="2">
    <location>
        <begin position="210"/>
        <end position="232"/>
    </location>
</feature>
<dbReference type="Gene3D" id="3.40.50.1820">
    <property type="entry name" value="alpha/beta hydrolase"/>
    <property type="match status" value="1"/>
</dbReference>
<dbReference type="Pfam" id="PF00561">
    <property type="entry name" value="Abhydrolase_1"/>
    <property type="match status" value="1"/>
</dbReference>
<dbReference type="InterPro" id="IPR012020">
    <property type="entry name" value="ABHD4"/>
</dbReference>
<evidence type="ECO:0000256" key="2">
    <source>
        <dbReference type="SAM" id="Phobius"/>
    </source>
</evidence>
<sequence>AYYLLSVVKKPVIACGDKVFRRFIDEHCSVSREHFWPTWWCIQSHVQTVLRVIIHSRISVKYTEEYLKTPDGGEIRLDWEENDKSKYPSDSRPTVLFLPGLTGSSVENYILHLVNNAADLGYRSVVFNNRGTGGTTLKTPRTYCAANIEDIKFVIRHIKEKLPNAPVVGVGVSLGGMILFNYLAMERSKAELVAAMIISPVYDVLSQGCLWINPLIIGCSIATLQALFVKLLRKICICFKSMWTLMPSMC</sequence>
<gene>
    <name evidence="4" type="primary">ORF82059</name>
</gene>
<feature type="domain" description="AB hydrolase-1" evidence="3">
    <location>
        <begin position="93"/>
        <end position="197"/>
    </location>
</feature>
<feature type="non-terminal residue" evidence="4">
    <location>
        <position position="1"/>
    </location>
</feature>
<dbReference type="GO" id="GO:0047372">
    <property type="term" value="F:monoacylglycerol lipase activity"/>
    <property type="evidence" value="ECO:0007669"/>
    <property type="project" value="TreeGrafter"/>
</dbReference>
<dbReference type="PIRSF" id="PIRSF005211">
    <property type="entry name" value="Ab_hydro_YheT"/>
    <property type="match status" value="1"/>
</dbReference>
<dbReference type="PANTHER" id="PTHR10794">
    <property type="entry name" value="ABHYDROLASE DOMAIN-CONTAINING PROTEIN"/>
    <property type="match status" value="1"/>
</dbReference>
<dbReference type="GO" id="GO:0008126">
    <property type="term" value="F:acetylesterase activity"/>
    <property type="evidence" value="ECO:0007669"/>
    <property type="project" value="TreeGrafter"/>
</dbReference>
<keyword evidence="2" id="KW-1133">Transmembrane helix</keyword>
<organism evidence="4">
    <name type="scientific">Arion vulgaris</name>
    <dbReference type="NCBI Taxonomy" id="1028688"/>
    <lineage>
        <taxon>Eukaryota</taxon>
        <taxon>Metazoa</taxon>
        <taxon>Spiralia</taxon>
        <taxon>Lophotrochozoa</taxon>
        <taxon>Mollusca</taxon>
        <taxon>Gastropoda</taxon>
        <taxon>Heterobranchia</taxon>
        <taxon>Euthyneura</taxon>
        <taxon>Panpulmonata</taxon>
        <taxon>Eupulmonata</taxon>
        <taxon>Stylommatophora</taxon>
        <taxon>Helicina</taxon>
        <taxon>Arionoidea</taxon>
        <taxon>Arionidae</taxon>
        <taxon>Arion</taxon>
    </lineage>
</organism>
<protein>
    <recommendedName>
        <fullName evidence="3">AB hydrolase-1 domain-containing protein</fullName>
    </recommendedName>
</protein>
<proteinExistence type="inferred from homology"/>
<dbReference type="SUPFAM" id="SSF53474">
    <property type="entry name" value="alpha/beta-Hydrolases"/>
    <property type="match status" value="1"/>
</dbReference>
<evidence type="ECO:0000313" key="4">
    <source>
        <dbReference type="EMBL" id="CEK72358.1"/>
    </source>
</evidence>
<dbReference type="GO" id="GO:0051793">
    <property type="term" value="P:medium-chain fatty acid catabolic process"/>
    <property type="evidence" value="ECO:0007669"/>
    <property type="project" value="TreeGrafter"/>
</dbReference>
<comment type="similarity">
    <text evidence="1">Belongs to the AB hydrolase superfamily. AB hydrolase 4 family.</text>
</comment>
<dbReference type="GO" id="GO:0051792">
    <property type="term" value="P:medium-chain fatty acid biosynthetic process"/>
    <property type="evidence" value="ECO:0007669"/>
    <property type="project" value="TreeGrafter"/>
</dbReference>
<keyword evidence="2" id="KW-0472">Membrane</keyword>